<dbReference type="PRINTS" id="PR00320">
    <property type="entry name" value="GPROTEINBRPT"/>
</dbReference>
<dbReference type="Proteomes" id="UP000823388">
    <property type="component" value="Chromosome 9K"/>
</dbReference>
<dbReference type="Gene3D" id="2.130.10.10">
    <property type="entry name" value="YVTN repeat-like/Quinoprotein amine dehydrogenase"/>
    <property type="match status" value="2"/>
</dbReference>
<dbReference type="PANTHER" id="PTHR44376:SF8">
    <property type="entry name" value="TRANSCRIPTIONAL COREPRESSOR LEUNIG-LIKE"/>
    <property type="match status" value="1"/>
</dbReference>
<comment type="caution">
    <text evidence="5">The sequence shown here is derived from an EMBL/GenBank/DDBJ whole genome shotgun (WGS) entry which is preliminary data.</text>
</comment>
<dbReference type="SUPFAM" id="SSF50978">
    <property type="entry name" value="WD40 repeat-like"/>
    <property type="match status" value="1"/>
</dbReference>
<gene>
    <name evidence="5" type="ORF">PVAP13_9KG557800</name>
</gene>
<dbReference type="InterPro" id="IPR044716">
    <property type="entry name" value="LEUNIG-like"/>
</dbReference>
<organism evidence="5 6">
    <name type="scientific">Panicum virgatum</name>
    <name type="common">Blackwell switchgrass</name>
    <dbReference type="NCBI Taxonomy" id="38727"/>
    <lineage>
        <taxon>Eukaryota</taxon>
        <taxon>Viridiplantae</taxon>
        <taxon>Streptophyta</taxon>
        <taxon>Embryophyta</taxon>
        <taxon>Tracheophyta</taxon>
        <taxon>Spermatophyta</taxon>
        <taxon>Magnoliopsida</taxon>
        <taxon>Liliopsida</taxon>
        <taxon>Poales</taxon>
        <taxon>Poaceae</taxon>
        <taxon>PACMAD clade</taxon>
        <taxon>Panicoideae</taxon>
        <taxon>Panicodae</taxon>
        <taxon>Paniceae</taxon>
        <taxon>Panicinae</taxon>
        <taxon>Panicum</taxon>
        <taxon>Panicum sect. Hiantes</taxon>
    </lineage>
</organism>
<dbReference type="PANTHER" id="PTHR44376">
    <property type="entry name" value="TRANSCRIPTIONAL REGULATOR OF FILAMENTOUS GROWTH FLO8"/>
    <property type="match status" value="1"/>
</dbReference>
<dbReference type="PROSITE" id="PS50294">
    <property type="entry name" value="WD_REPEATS_REGION"/>
    <property type="match status" value="3"/>
</dbReference>
<dbReference type="AlphaFoldDB" id="A0A8T0P0X2"/>
<evidence type="ECO:0000256" key="1">
    <source>
        <dbReference type="ARBA" id="ARBA00022574"/>
    </source>
</evidence>
<dbReference type="SMART" id="SM00320">
    <property type="entry name" value="WD40"/>
    <property type="match status" value="6"/>
</dbReference>
<dbReference type="InterPro" id="IPR001680">
    <property type="entry name" value="WD40_rpt"/>
</dbReference>
<dbReference type="CDD" id="cd00200">
    <property type="entry name" value="WD40"/>
    <property type="match status" value="1"/>
</dbReference>
<feature type="repeat" description="WD" evidence="3">
    <location>
        <begin position="247"/>
        <end position="288"/>
    </location>
</feature>
<feature type="region of interest" description="Disordered" evidence="4">
    <location>
        <begin position="131"/>
        <end position="159"/>
    </location>
</feature>
<dbReference type="Pfam" id="PF00400">
    <property type="entry name" value="WD40"/>
    <property type="match status" value="5"/>
</dbReference>
<sequence length="489" mass="54848">MERDVSPPPPPYTTELDVYIYDYLIKRKLITTAEAFVKETEAKSFLTDLQKISVPGGLLSDWWSIFWPSFISSPGDLACPEGHAPEQKPLEVGNHFSLEEEHMQQRAATFANSDRLNDAAFNHTMRHDRFADSAQTHSQQSHQLPGFDRMDLPNSPVYKRTAPRHMQQPYQQTPDGNNADDMLDLSGDVAMKKTLGIIIEEVLSLKASSKKIFCCDFSSDGALLASAGEENKVFIWNLRNNLEQHSWDAHSSFITDISFRPNESMLATVSSDRTVRLWDASQGDSYVQAQCFMGHSTQVTSVEFNPKNTSLLCSCDDGGKVLYWAIGQANPRRISKATGKAKVRFHPLGKTLASAIRHTVNITDVETDERCKCLQGNRDNKPLNSICWNERVNCLACVSDNCAKVWSTDWQPVRELNRNDYFRSCSFHPRHPNTLVIGGYESIILWNFAENKVVESVQAHGCHVSDLDGCLATGLLASASHDGCVKVWR</sequence>
<dbReference type="PROSITE" id="PS50082">
    <property type="entry name" value="WD_REPEATS_2"/>
    <property type="match status" value="3"/>
</dbReference>
<dbReference type="GO" id="GO:0003714">
    <property type="term" value="F:transcription corepressor activity"/>
    <property type="evidence" value="ECO:0007669"/>
    <property type="project" value="InterPro"/>
</dbReference>
<dbReference type="InterPro" id="IPR020472">
    <property type="entry name" value="WD40_PAC1"/>
</dbReference>
<keyword evidence="2" id="KW-0677">Repeat</keyword>
<feature type="compositionally biased region" description="Polar residues" evidence="4">
    <location>
        <begin position="133"/>
        <end position="143"/>
    </location>
</feature>
<dbReference type="Pfam" id="PF08513">
    <property type="entry name" value="LisH"/>
    <property type="match status" value="1"/>
</dbReference>
<dbReference type="PROSITE" id="PS50896">
    <property type="entry name" value="LISH"/>
    <property type="match status" value="1"/>
</dbReference>
<proteinExistence type="predicted"/>
<accession>A0A8T0P0X2</accession>
<protein>
    <recommendedName>
        <fullName evidence="7">Transcriptional corepressor LEUNIG-like</fullName>
    </recommendedName>
</protein>
<evidence type="ECO:0000313" key="6">
    <source>
        <dbReference type="Proteomes" id="UP000823388"/>
    </source>
</evidence>
<feature type="repeat" description="WD" evidence="3">
    <location>
        <begin position="205"/>
        <end position="246"/>
    </location>
</feature>
<dbReference type="EMBL" id="CM029053">
    <property type="protein sequence ID" value="KAG2555363.1"/>
    <property type="molecule type" value="Genomic_DNA"/>
</dbReference>
<keyword evidence="1 3" id="KW-0853">WD repeat</keyword>
<dbReference type="InterPro" id="IPR015943">
    <property type="entry name" value="WD40/YVTN_repeat-like_dom_sf"/>
</dbReference>
<dbReference type="OrthoDB" id="47802at2759"/>
<dbReference type="InterPro" id="IPR006594">
    <property type="entry name" value="LisH"/>
</dbReference>
<name>A0A8T0P0X2_PANVG</name>
<evidence type="ECO:0000256" key="2">
    <source>
        <dbReference type="ARBA" id="ARBA00022737"/>
    </source>
</evidence>
<evidence type="ECO:0000313" key="5">
    <source>
        <dbReference type="EMBL" id="KAG2555363.1"/>
    </source>
</evidence>
<dbReference type="InterPro" id="IPR036322">
    <property type="entry name" value="WD40_repeat_dom_sf"/>
</dbReference>
<reference evidence="5" key="1">
    <citation type="submission" date="2020-05" db="EMBL/GenBank/DDBJ databases">
        <title>WGS assembly of Panicum virgatum.</title>
        <authorList>
            <person name="Lovell J.T."/>
            <person name="Jenkins J."/>
            <person name="Shu S."/>
            <person name="Juenger T.E."/>
            <person name="Schmutz J."/>
        </authorList>
    </citation>
    <scope>NUCLEOTIDE SEQUENCE</scope>
    <source>
        <strain evidence="5">AP13</strain>
    </source>
</reference>
<evidence type="ECO:0008006" key="7">
    <source>
        <dbReference type="Google" id="ProtNLM"/>
    </source>
</evidence>
<evidence type="ECO:0000256" key="4">
    <source>
        <dbReference type="SAM" id="MobiDB-lite"/>
    </source>
</evidence>
<evidence type="ECO:0000256" key="3">
    <source>
        <dbReference type="PROSITE-ProRule" id="PRU00221"/>
    </source>
</evidence>
<keyword evidence="6" id="KW-1185">Reference proteome</keyword>
<feature type="repeat" description="WD" evidence="3">
    <location>
        <begin position="457"/>
        <end position="489"/>
    </location>
</feature>